<accession>A0AC35UE61</accession>
<evidence type="ECO:0000313" key="1">
    <source>
        <dbReference type="Proteomes" id="UP000095286"/>
    </source>
</evidence>
<protein>
    <submittedName>
        <fullName evidence="2">IgGFc_binding domain-containing protein</fullName>
    </submittedName>
</protein>
<reference evidence="2" key="1">
    <citation type="submission" date="2016-11" db="UniProtKB">
        <authorList>
            <consortium name="WormBaseParasite"/>
        </authorList>
    </citation>
    <scope>IDENTIFICATION</scope>
    <source>
        <strain evidence="2">KR3021</strain>
    </source>
</reference>
<proteinExistence type="predicted"/>
<dbReference type="Proteomes" id="UP000095286">
    <property type="component" value="Unplaced"/>
</dbReference>
<name>A0AC35UE61_9BILA</name>
<sequence>MYVEKNSDFRIFASCTEEVKLIGKLADPVNAWGDYFLIPSSKNAGTQYTFAFPTADYYAKGAFAILPVNKEGSINVTFVGYAMGELFHSETFEYEIIPGHFQHYISCNIFESANLFDYNVSVSIITSSPVMLSFESPLTTLSNDDSSCGQSCNEDSVNFMPIASQPIVCDKPLVTPDQRMITNDFTTRLYVSPPSVETNCDASDTITVYDVINNVQGTKQEVSKFGFTAISLMNTEAAGFTTTSGQMSTNRFGSFFGASDHTTAFGNFMHYVPSISEWITGKSQFYTLAKNCYVELYTDSNEDAIIKIDGIEIDGYIFKEQNIQLFGKNYIQYVVDMYKYGIHTIENSGNYVAYVICSNVNGPNNAAGYLTGFNQRK</sequence>
<dbReference type="WBParaSite" id="RSKR_0001082400.1">
    <property type="protein sequence ID" value="RSKR_0001082400.1"/>
    <property type="gene ID" value="RSKR_0001082400"/>
</dbReference>
<organism evidence="1 2">
    <name type="scientific">Rhabditophanes sp. KR3021</name>
    <dbReference type="NCBI Taxonomy" id="114890"/>
    <lineage>
        <taxon>Eukaryota</taxon>
        <taxon>Metazoa</taxon>
        <taxon>Ecdysozoa</taxon>
        <taxon>Nematoda</taxon>
        <taxon>Chromadorea</taxon>
        <taxon>Rhabditida</taxon>
        <taxon>Tylenchina</taxon>
        <taxon>Panagrolaimomorpha</taxon>
        <taxon>Strongyloidoidea</taxon>
        <taxon>Alloionematidae</taxon>
        <taxon>Rhabditophanes</taxon>
    </lineage>
</organism>
<evidence type="ECO:0000313" key="2">
    <source>
        <dbReference type="WBParaSite" id="RSKR_0001082400.1"/>
    </source>
</evidence>